<gene>
    <name evidence="3" type="ORF">JZO76_11580</name>
</gene>
<accession>A0ABS3H9N8</accession>
<reference evidence="3 4" key="1">
    <citation type="submission" date="2021-03" db="EMBL/GenBank/DDBJ databases">
        <title>Enterococcal diversity collection.</title>
        <authorList>
            <person name="Gilmore M.S."/>
            <person name="Schwartzman J."/>
            <person name="Van Tyne D."/>
            <person name="Martin M."/>
            <person name="Earl A.M."/>
            <person name="Manson A.L."/>
            <person name="Straub T."/>
            <person name="Salamzade R."/>
            <person name="Saavedra J."/>
            <person name="Lebreton F."/>
            <person name="Prichula J."/>
            <person name="Schaufler K."/>
            <person name="Gaca A."/>
            <person name="Sgardioli B."/>
            <person name="Wagenaar J."/>
            <person name="Strong T."/>
        </authorList>
    </citation>
    <scope>NUCLEOTIDE SEQUENCE [LARGE SCALE GENOMIC DNA]</scope>
    <source>
        <strain evidence="3 4">MJM12</strain>
    </source>
</reference>
<dbReference type="InterPro" id="IPR014729">
    <property type="entry name" value="Rossmann-like_a/b/a_fold"/>
</dbReference>
<dbReference type="PRINTS" id="PR01438">
    <property type="entry name" value="UNVRSLSTRESS"/>
</dbReference>
<protein>
    <submittedName>
        <fullName evidence="3">Universal stress protein</fullName>
    </submittedName>
</protein>
<dbReference type="Pfam" id="PF00582">
    <property type="entry name" value="Usp"/>
    <property type="match status" value="1"/>
</dbReference>
<comment type="caution">
    <text evidence="3">The sequence shown here is derived from an EMBL/GenBank/DDBJ whole genome shotgun (WGS) entry which is preliminary data.</text>
</comment>
<dbReference type="EMBL" id="JAFLVT010000018">
    <property type="protein sequence ID" value="MBO0450162.1"/>
    <property type="molecule type" value="Genomic_DNA"/>
</dbReference>
<name>A0ABS3H9N8_9ENTE</name>
<comment type="similarity">
    <text evidence="1">Belongs to the universal stress protein A family.</text>
</comment>
<proteinExistence type="inferred from homology"/>
<dbReference type="SUPFAM" id="SSF52402">
    <property type="entry name" value="Adenine nucleotide alpha hydrolases-like"/>
    <property type="match status" value="1"/>
</dbReference>
<evidence type="ECO:0000313" key="3">
    <source>
        <dbReference type="EMBL" id="MBO0450162.1"/>
    </source>
</evidence>
<organism evidence="3 4">
    <name type="scientific">Candidatus Enterococcus myersii</name>
    <dbReference type="NCBI Taxonomy" id="2815322"/>
    <lineage>
        <taxon>Bacteria</taxon>
        <taxon>Bacillati</taxon>
        <taxon>Bacillota</taxon>
        <taxon>Bacilli</taxon>
        <taxon>Lactobacillales</taxon>
        <taxon>Enterococcaceae</taxon>
        <taxon>Enterococcus</taxon>
    </lineage>
</organism>
<evidence type="ECO:0000256" key="1">
    <source>
        <dbReference type="ARBA" id="ARBA00008791"/>
    </source>
</evidence>
<dbReference type="InterPro" id="IPR006015">
    <property type="entry name" value="Universal_stress_UspA"/>
</dbReference>
<dbReference type="InterPro" id="IPR006016">
    <property type="entry name" value="UspA"/>
</dbReference>
<dbReference type="Gene3D" id="3.40.50.620">
    <property type="entry name" value="HUPs"/>
    <property type="match status" value="1"/>
</dbReference>
<evidence type="ECO:0000259" key="2">
    <source>
        <dbReference type="Pfam" id="PF00582"/>
    </source>
</evidence>
<dbReference type="CDD" id="cd00293">
    <property type="entry name" value="USP-like"/>
    <property type="match status" value="1"/>
</dbReference>
<evidence type="ECO:0000313" key="4">
    <source>
        <dbReference type="Proteomes" id="UP000664256"/>
    </source>
</evidence>
<dbReference type="RefSeq" id="WP_206904627.1">
    <property type="nucleotide sequence ID" value="NZ_JAFLVT010000018.1"/>
</dbReference>
<dbReference type="Proteomes" id="UP000664256">
    <property type="component" value="Unassembled WGS sequence"/>
</dbReference>
<dbReference type="PANTHER" id="PTHR46268:SF6">
    <property type="entry name" value="UNIVERSAL STRESS PROTEIN UP12"/>
    <property type="match status" value="1"/>
</dbReference>
<sequence length="143" mass="15488">MNTFKCILVAVDDSNDSKKAFEYALTYAMEHQAALTITTIFEINRLNVYEYLTPETIALHKQNTIAIAENYRKQALTKGVKEATVVVDEGTPATVILDKVLPAVKPDLLICGSKSKPSHAPLVLGSQAALLAKGASCSVLIIR</sequence>
<feature type="domain" description="UspA" evidence="2">
    <location>
        <begin position="4"/>
        <end position="143"/>
    </location>
</feature>
<dbReference type="PANTHER" id="PTHR46268">
    <property type="entry name" value="STRESS RESPONSE PROTEIN NHAX"/>
    <property type="match status" value="1"/>
</dbReference>
<keyword evidence="4" id="KW-1185">Reference proteome</keyword>